<organism evidence="3 4">
    <name type="scientific">Saitoella complicata (strain BCRC 22490 / CBS 7301 / JCM 7358 / NBRC 10748 / NRRL Y-17804)</name>
    <dbReference type="NCBI Taxonomy" id="698492"/>
    <lineage>
        <taxon>Eukaryota</taxon>
        <taxon>Fungi</taxon>
        <taxon>Dikarya</taxon>
        <taxon>Ascomycota</taxon>
        <taxon>Taphrinomycotina</taxon>
        <taxon>Taphrinomycotina incertae sedis</taxon>
        <taxon>Saitoella</taxon>
    </lineage>
</organism>
<accession>A0A0E9NF49</accession>
<evidence type="ECO:0000313" key="4">
    <source>
        <dbReference type="Proteomes" id="UP000033140"/>
    </source>
</evidence>
<proteinExistence type="predicted"/>
<evidence type="ECO:0000256" key="1">
    <source>
        <dbReference type="SAM" id="MobiDB-lite"/>
    </source>
</evidence>
<dbReference type="Proteomes" id="UP000033140">
    <property type="component" value="Unassembled WGS sequence"/>
</dbReference>
<keyword evidence="4" id="KW-1185">Reference proteome</keyword>
<dbReference type="EMBL" id="BACD03000014">
    <property type="protein sequence ID" value="GAO48433.1"/>
    <property type="molecule type" value="Genomic_DNA"/>
</dbReference>
<name>A0A0E9NF49_SAICN</name>
<feature type="transmembrane region" description="Helical" evidence="2">
    <location>
        <begin position="12"/>
        <end position="33"/>
    </location>
</feature>
<keyword evidence="2" id="KW-0812">Transmembrane</keyword>
<comment type="caution">
    <text evidence="3">The sequence shown here is derived from an EMBL/GenBank/DDBJ whole genome shotgun (WGS) entry which is preliminary data.</text>
</comment>
<reference evidence="3 4" key="3">
    <citation type="journal article" date="2015" name="Genome Announc.">
        <title>Draft Genome Sequence of the Archiascomycetous Yeast Saitoella complicata.</title>
        <authorList>
            <person name="Yamauchi K."/>
            <person name="Kondo S."/>
            <person name="Hamamoto M."/>
            <person name="Takahashi Y."/>
            <person name="Ogura Y."/>
            <person name="Hayashi T."/>
            <person name="Nishida H."/>
        </authorList>
    </citation>
    <scope>NUCLEOTIDE SEQUENCE [LARGE SCALE GENOMIC DNA]</scope>
    <source>
        <strain evidence="3 4">NRRL Y-17804</strain>
    </source>
</reference>
<keyword evidence="2" id="KW-1133">Transmembrane helix</keyword>
<dbReference type="AlphaFoldDB" id="A0A0E9NF49"/>
<keyword evidence="2" id="KW-0472">Membrane</keyword>
<evidence type="ECO:0000256" key="2">
    <source>
        <dbReference type="SAM" id="Phobius"/>
    </source>
</evidence>
<evidence type="ECO:0000313" key="3">
    <source>
        <dbReference type="EMBL" id="GAO48433.1"/>
    </source>
</evidence>
<protein>
    <submittedName>
        <fullName evidence="3">Uncharacterized protein</fullName>
    </submittedName>
</protein>
<feature type="compositionally biased region" description="Basic residues" evidence="1">
    <location>
        <begin position="77"/>
        <end position="89"/>
    </location>
</feature>
<reference evidence="3 4" key="2">
    <citation type="journal article" date="2014" name="J. Gen. Appl. Microbiol.">
        <title>The early diverging ascomycetous budding yeast Saitoella complicata has three histone deacetylases belonging to the Clr6, Hos2, and Rpd3 lineages.</title>
        <authorList>
            <person name="Nishida H."/>
            <person name="Matsumoto T."/>
            <person name="Kondo S."/>
            <person name="Hamamoto M."/>
            <person name="Yoshikawa H."/>
        </authorList>
    </citation>
    <scope>NUCLEOTIDE SEQUENCE [LARGE SCALE GENOMIC DNA]</scope>
    <source>
        <strain evidence="3 4">NRRL Y-17804</strain>
    </source>
</reference>
<sequence>MCAMLWVDEPPIVESILIVLLLHVTILPIAHMFHLDPPSIFRGSNALFRHVCLMGIRYVPRFTAIMQIRSKGTNQIAHHHSKSSSHRCKPPPPQALQRSTAPRSLDTIHWV</sequence>
<reference evidence="3 4" key="1">
    <citation type="journal article" date="2011" name="J. Gen. Appl. Microbiol.">
        <title>Draft genome sequencing of the enigmatic yeast Saitoella complicata.</title>
        <authorList>
            <person name="Nishida H."/>
            <person name="Hamamoto M."/>
            <person name="Sugiyama J."/>
        </authorList>
    </citation>
    <scope>NUCLEOTIDE SEQUENCE [LARGE SCALE GENOMIC DNA]</scope>
    <source>
        <strain evidence="3 4">NRRL Y-17804</strain>
    </source>
</reference>
<gene>
    <name evidence="3" type="ORF">G7K_2606-t1</name>
</gene>
<feature type="region of interest" description="Disordered" evidence="1">
    <location>
        <begin position="73"/>
        <end position="111"/>
    </location>
</feature>